<gene>
    <name evidence="1" type="ORF">L0P57_10285</name>
</gene>
<dbReference type="RefSeq" id="WP_087233907.1">
    <property type="nucleotide sequence ID" value="NZ_JAKNHQ010000014.1"/>
</dbReference>
<evidence type="ECO:0000313" key="1">
    <source>
        <dbReference type="EMBL" id="MCG4611316.1"/>
    </source>
</evidence>
<keyword evidence="2" id="KW-1185">Reference proteome</keyword>
<dbReference type="EMBL" id="JAKNHQ010000014">
    <property type="protein sequence ID" value="MCG4611316.1"/>
    <property type="molecule type" value="Genomic_DNA"/>
</dbReference>
<sequence>MNMTKTFKKVGVLAIVLLMIAALVGCGGNQEEKQWEEDVTAIMNDITLSQTDFNTALAGIQPGDADSQTAMLNAIDTLEEDFNALKAVEAPEKYQAVQEEFNTAVDKALEGTAAFREMANNLGDGGDLTVVSDKLSEGQTKYEEFLELWQTAVNNLAEIAG</sequence>
<comment type="caution">
    <text evidence="1">The sequence shown here is derived from an EMBL/GenBank/DDBJ whole genome shotgun (WGS) entry which is preliminary data.</text>
</comment>
<evidence type="ECO:0008006" key="3">
    <source>
        <dbReference type="Google" id="ProtNLM"/>
    </source>
</evidence>
<protein>
    <recommendedName>
        <fullName evidence="3">DUF4363 family protein</fullName>
    </recommendedName>
</protein>
<dbReference type="Proteomes" id="UP001298681">
    <property type="component" value="Unassembled WGS sequence"/>
</dbReference>
<proteinExistence type="predicted"/>
<name>A0ABS9ML94_9FIRM</name>
<evidence type="ECO:0000313" key="2">
    <source>
        <dbReference type="Proteomes" id="UP001298681"/>
    </source>
</evidence>
<organism evidence="1 2">
    <name type="scientific">Anaeromassilibacillus senegalensis</name>
    <dbReference type="NCBI Taxonomy" id="1673717"/>
    <lineage>
        <taxon>Bacteria</taxon>
        <taxon>Bacillati</taxon>
        <taxon>Bacillota</taxon>
        <taxon>Clostridia</taxon>
        <taxon>Eubacteriales</taxon>
        <taxon>Acutalibacteraceae</taxon>
        <taxon>Anaeromassilibacillus</taxon>
    </lineage>
</organism>
<dbReference type="PROSITE" id="PS51257">
    <property type="entry name" value="PROKAR_LIPOPROTEIN"/>
    <property type="match status" value="1"/>
</dbReference>
<reference evidence="1 2" key="1">
    <citation type="submission" date="2022-01" db="EMBL/GenBank/DDBJ databases">
        <title>Collection of gut derived symbiotic bacterial strains cultured from healthy donors.</title>
        <authorList>
            <person name="Lin H."/>
            <person name="Kohout C."/>
            <person name="Waligurski E."/>
            <person name="Pamer E.G."/>
        </authorList>
    </citation>
    <scope>NUCLEOTIDE SEQUENCE [LARGE SCALE GENOMIC DNA]</scope>
    <source>
        <strain evidence="1 2">DFI.7.58</strain>
    </source>
</reference>
<accession>A0ABS9ML94</accession>